<dbReference type="AlphaFoldDB" id="A0A9R0JXI5"/>
<dbReference type="PANTHER" id="PTHR36811">
    <property type="entry name" value="OS08G0444440 PROTEIN"/>
    <property type="match status" value="1"/>
</dbReference>
<dbReference type="RefSeq" id="XP_021850208.1">
    <property type="nucleotide sequence ID" value="XM_021994516.2"/>
</dbReference>
<evidence type="ECO:0000313" key="2">
    <source>
        <dbReference type="RefSeq" id="XP_021850208.1"/>
    </source>
</evidence>
<reference evidence="2" key="2">
    <citation type="submission" date="2025-08" db="UniProtKB">
        <authorList>
            <consortium name="RefSeq"/>
        </authorList>
    </citation>
    <scope>IDENTIFICATION</scope>
    <source>
        <tissue evidence="2">Leaf</tissue>
    </source>
</reference>
<protein>
    <submittedName>
        <fullName evidence="2">Uncharacterized protein</fullName>
    </submittedName>
</protein>
<dbReference type="OrthoDB" id="1080856at2759"/>
<keyword evidence="1" id="KW-1185">Reference proteome</keyword>
<evidence type="ECO:0000313" key="1">
    <source>
        <dbReference type="Proteomes" id="UP000813463"/>
    </source>
</evidence>
<proteinExistence type="predicted"/>
<accession>A0A9R0JXI5</accession>
<dbReference type="PANTHER" id="PTHR36811:SF2">
    <property type="entry name" value="OS08G0444440 PROTEIN"/>
    <property type="match status" value="1"/>
</dbReference>
<sequence length="193" mass="21962">MQRKRPLNRINKNKNIRKKNRISSINLRKIIPDIVDYLKSDSYFYSHIISSSSPSHHSAPYDVFLSSTDTGEPILANKERAVEKLEEYLKSDTYLYTPLEGTQHRDSFAVKTVIPPPREEELQFMRVTSTVSSEKIAWQAKKVAEKSVLKKRGDQVSNGYPHDASVVFPKTPGLQEVNKQAARRSSRLSTISG</sequence>
<dbReference type="GeneID" id="110789813"/>
<name>A0A9R0JXI5_SPIOL</name>
<gene>
    <name evidence="2" type="primary">LOC110789813</name>
</gene>
<dbReference type="Proteomes" id="UP000813463">
    <property type="component" value="Chromosome 2"/>
</dbReference>
<reference evidence="1" key="1">
    <citation type="journal article" date="2021" name="Nat. Commun.">
        <title>Genomic analyses provide insights into spinach domestication and the genetic basis of agronomic traits.</title>
        <authorList>
            <person name="Cai X."/>
            <person name="Sun X."/>
            <person name="Xu C."/>
            <person name="Sun H."/>
            <person name="Wang X."/>
            <person name="Ge C."/>
            <person name="Zhang Z."/>
            <person name="Wang Q."/>
            <person name="Fei Z."/>
            <person name="Jiao C."/>
            <person name="Wang Q."/>
        </authorList>
    </citation>
    <scope>NUCLEOTIDE SEQUENCE [LARGE SCALE GENOMIC DNA]</scope>
    <source>
        <strain evidence="1">cv. Varoflay</strain>
    </source>
</reference>
<dbReference type="KEGG" id="soe:110789813"/>
<organism evidence="1 2">
    <name type="scientific">Spinacia oleracea</name>
    <name type="common">Spinach</name>
    <dbReference type="NCBI Taxonomy" id="3562"/>
    <lineage>
        <taxon>Eukaryota</taxon>
        <taxon>Viridiplantae</taxon>
        <taxon>Streptophyta</taxon>
        <taxon>Embryophyta</taxon>
        <taxon>Tracheophyta</taxon>
        <taxon>Spermatophyta</taxon>
        <taxon>Magnoliopsida</taxon>
        <taxon>eudicotyledons</taxon>
        <taxon>Gunneridae</taxon>
        <taxon>Pentapetalae</taxon>
        <taxon>Caryophyllales</taxon>
        <taxon>Chenopodiaceae</taxon>
        <taxon>Chenopodioideae</taxon>
        <taxon>Anserineae</taxon>
        <taxon>Spinacia</taxon>
    </lineage>
</organism>